<reference evidence="2" key="1">
    <citation type="submission" date="2014-09" db="EMBL/GenBank/DDBJ databases">
        <title>G. arboreum L. cv. AKA8401 A2 genome assembly version 1.0.</title>
        <authorList>
            <person name="Mudge J."/>
            <person name="Ramaraj T."/>
            <person name="Lindquist I.E."/>
            <person name="Bharti A.K."/>
            <person name="Sundararajan A."/>
            <person name="Cameron C.T."/>
            <person name="Woodward J.E."/>
            <person name="May G.D."/>
            <person name="Brubaker C."/>
            <person name="Broadhvest J."/>
            <person name="Wilkins T.A."/>
        </authorList>
    </citation>
    <scope>NUCLEOTIDE SEQUENCE</scope>
</reference>
<evidence type="ECO:0000313" key="2">
    <source>
        <dbReference type="EMBL" id="KHG17700.1"/>
    </source>
</evidence>
<evidence type="ECO:0000313" key="3">
    <source>
        <dbReference type="Proteomes" id="UP000032142"/>
    </source>
</evidence>
<gene>
    <name evidence="2" type="ORF">F383_20911</name>
    <name evidence="1" type="ORF">F383_20932</name>
</gene>
<name>A0A0B0NY05_GOSAR</name>
<reference evidence="3" key="2">
    <citation type="submission" date="2014-09" db="EMBL/GenBank/DDBJ databases">
        <authorList>
            <person name="Mudge J."/>
            <person name="Ramaraj T."/>
            <person name="Lindquist I.E."/>
            <person name="Bharti A.K."/>
            <person name="Sundararajan A."/>
            <person name="Cameron C.T."/>
            <person name="Woodward J.E."/>
            <person name="May G.D."/>
            <person name="Brubaker C."/>
            <person name="Broadhvest J."/>
            <person name="Wilkins T.A."/>
        </authorList>
    </citation>
    <scope>NUCLEOTIDE SEQUENCE</scope>
    <source>
        <strain evidence="3">cv. AKA8401</strain>
    </source>
</reference>
<protein>
    <submittedName>
        <fullName evidence="2">Uncharacterized protein</fullName>
    </submittedName>
</protein>
<organism evidence="2 3">
    <name type="scientific">Gossypium arboreum</name>
    <name type="common">Tree cotton</name>
    <name type="synonym">Gossypium nanking</name>
    <dbReference type="NCBI Taxonomy" id="29729"/>
    <lineage>
        <taxon>Eukaryota</taxon>
        <taxon>Viridiplantae</taxon>
        <taxon>Streptophyta</taxon>
        <taxon>Embryophyta</taxon>
        <taxon>Tracheophyta</taxon>
        <taxon>Spermatophyta</taxon>
        <taxon>Magnoliopsida</taxon>
        <taxon>eudicotyledons</taxon>
        <taxon>Gunneridae</taxon>
        <taxon>Pentapetalae</taxon>
        <taxon>rosids</taxon>
        <taxon>malvids</taxon>
        <taxon>Malvales</taxon>
        <taxon>Malvaceae</taxon>
        <taxon>Malvoideae</taxon>
        <taxon>Gossypium</taxon>
    </lineage>
</organism>
<keyword evidence="3" id="KW-1185">Reference proteome</keyword>
<accession>A0A0B0NY05</accession>
<sequence>MCYKKGFSPDG</sequence>
<evidence type="ECO:0000313" key="1">
    <source>
        <dbReference type="EMBL" id="KHG16136.1"/>
    </source>
</evidence>
<dbReference type="EMBL" id="KN408825">
    <property type="protein sequence ID" value="KHG17700.1"/>
    <property type="molecule type" value="Genomic_DNA"/>
</dbReference>
<proteinExistence type="predicted"/>
<dbReference type="EMBL" id="KN405474">
    <property type="protein sequence ID" value="KHG16136.1"/>
    <property type="molecule type" value="Genomic_DNA"/>
</dbReference>
<dbReference type="Proteomes" id="UP000032142">
    <property type="component" value="Unassembled WGS sequence"/>
</dbReference>